<reference evidence="2 3" key="1">
    <citation type="submission" date="2019-02" db="EMBL/GenBank/DDBJ databases">
        <title>Deep-cultivation of Planctomycetes and their phenomic and genomic characterization uncovers novel biology.</title>
        <authorList>
            <person name="Wiegand S."/>
            <person name="Jogler M."/>
            <person name="Boedeker C."/>
            <person name="Pinto D."/>
            <person name="Vollmers J."/>
            <person name="Rivas-Marin E."/>
            <person name="Kohn T."/>
            <person name="Peeters S.H."/>
            <person name="Heuer A."/>
            <person name="Rast P."/>
            <person name="Oberbeckmann S."/>
            <person name="Bunk B."/>
            <person name="Jeske O."/>
            <person name="Meyerdierks A."/>
            <person name="Storesund J.E."/>
            <person name="Kallscheuer N."/>
            <person name="Luecker S."/>
            <person name="Lage O.M."/>
            <person name="Pohl T."/>
            <person name="Merkel B.J."/>
            <person name="Hornburger P."/>
            <person name="Mueller R.-W."/>
            <person name="Bruemmer F."/>
            <person name="Labrenz M."/>
            <person name="Spormann A.M."/>
            <person name="Op Den Camp H."/>
            <person name="Overmann J."/>
            <person name="Amann R."/>
            <person name="Jetten M.S.M."/>
            <person name="Mascher T."/>
            <person name="Medema M.H."/>
            <person name="Devos D.P."/>
            <person name="Kaster A.-K."/>
            <person name="Ovreas L."/>
            <person name="Rohde M."/>
            <person name="Galperin M.Y."/>
            <person name="Jogler C."/>
        </authorList>
    </citation>
    <scope>NUCLEOTIDE SEQUENCE [LARGE SCALE GENOMIC DNA]</scope>
    <source>
        <strain evidence="2 3">KOR42</strain>
    </source>
</reference>
<name>A0A5C5X9E8_9PLAN</name>
<feature type="transmembrane region" description="Helical" evidence="1">
    <location>
        <begin position="22"/>
        <end position="47"/>
    </location>
</feature>
<keyword evidence="1" id="KW-0472">Membrane</keyword>
<proteinExistence type="predicted"/>
<comment type="caution">
    <text evidence="2">The sequence shown here is derived from an EMBL/GenBank/DDBJ whole genome shotgun (WGS) entry which is preliminary data.</text>
</comment>
<accession>A0A5C5X9E8</accession>
<organism evidence="2 3">
    <name type="scientific">Thalassoglobus neptunius</name>
    <dbReference type="NCBI Taxonomy" id="1938619"/>
    <lineage>
        <taxon>Bacteria</taxon>
        <taxon>Pseudomonadati</taxon>
        <taxon>Planctomycetota</taxon>
        <taxon>Planctomycetia</taxon>
        <taxon>Planctomycetales</taxon>
        <taxon>Planctomycetaceae</taxon>
        <taxon>Thalassoglobus</taxon>
    </lineage>
</organism>
<protein>
    <recommendedName>
        <fullName evidence="4">DUF304 domain-containing protein</fullName>
    </recommendedName>
</protein>
<evidence type="ECO:0000256" key="1">
    <source>
        <dbReference type="SAM" id="Phobius"/>
    </source>
</evidence>
<sequence>MNVAVVQPIAGVSVNRETEIEAVYPSIASGILGQLIGVIMGAVSAAIPVTFLRVIVLVAFGAVLLPFGLLAYALNKIFGCCYIVTNRSVQKRSFLGNSMTAQVALTDIDHIEIASGAGYKFHRVGDLNLVGAQGNLLLTIEAIQFPERLKHVILDARQARQLSDRSLAQIQSR</sequence>
<dbReference type="OrthoDB" id="268353at2"/>
<dbReference type="AlphaFoldDB" id="A0A5C5X9E8"/>
<keyword evidence="1" id="KW-0812">Transmembrane</keyword>
<gene>
    <name evidence="2" type="ORF">KOR42_18670</name>
</gene>
<evidence type="ECO:0000313" key="3">
    <source>
        <dbReference type="Proteomes" id="UP000317243"/>
    </source>
</evidence>
<evidence type="ECO:0008006" key="4">
    <source>
        <dbReference type="Google" id="ProtNLM"/>
    </source>
</evidence>
<keyword evidence="1" id="KW-1133">Transmembrane helix</keyword>
<dbReference type="Proteomes" id="UP000317243">
    <property type="component" value="Unassembled WGS sequence"/>
</dbReference>
<feature type="transmembrane region" description="Helical" evidence="1">
    <location>
        <begin position="54"/>
        <end position="74"/>
    </location>
</feature>
<dbReference type="RefSeq" id="WP_146508923.1">
    <property type="nucleotide sequence ID" value="NZ_SIHI01000001.1"/>
</dbReference>
<evidence type="ECO:0000313" key="2">
    <source>
        <dbReference type="EMBL" id="TWT58492.1"/>
    </source>
</evidence>
<keyword evidence="3" id="KW-1185">Reference proteome</keyword>
<dbReference type="EMBL" id="SIHI01000001">
    <property type="protein sequence ID" value="TWT58492.1"/>
    <property type="molecule type" value="Genomic_DNA"/>
</dbReference>